<organism evidence="1 2">
    <name type="scientific">Dreissena polymorpha</name>
    <name type="common">Zebra mussel</name>
    <name type="synonym">Mytilus polymorpha</name>
    <dbReference type="NCBI Taxonomy" id="45954"/>
    <lineage>
        <taxon>Eukaryota</taxon>
        <taxon>Metazoa</taxon>
        <taxon>Spiralia</taxon>
        <taxon>Lophotrochozoa</taxon>
        <taxon>Mollusca</taxon>
        <taxon>Bivalvia</taxon>
        <taxon>Autobranchia</taxon>
        <taxon>Heteroconchia</taxon>
        <taxon>Euheterodonta</taxon>
        <taxon>Imparidentia</taxon>
        <taxon>Neoheterodontei</taxon>
        <taxon>Myida</taxon>
        <taxon>Dreissenoidea</taxon>
        <taxon>Dreissenidae</taxon>
        <taxon>Dreissena</taxon>
    </lineage>
</organism>
<sequence>MDCITEGFRKCGIFPFNPNAVEKTLLLRSCTDVDPNSIDLEVPTPETNTDQEVQVTKPDTAVQMECLFSSIE</sequence>
<keyword evidence="2" id="KW-1185">Reference proteome</keyword>
<protein>
    <submittedName>
        <fullName evidence="1">Uncharacterized protein</fullName>
    </submittedName>
</protein>
<proteinExistence type="predicted"/>
<reference evidence="1" key="2">
    <citation type="submission" date="2020-11" db="EMBL/GenBank/DDBJ databases">
        <authorList>
            <person name="McCartney M.A."/>
            <person name="Auch B."/>
            <person name="Kono T."/>
            <person name="Mallez S."/>
            <person name="Becker A."/>
            <person name="Gohl D.M."/>
            <person name="Silverstein K.A.T."/>
            <person name="Koren S."/>
            <person name="Bechman K.B."/>
            <person name="Herman A."/>
            <person name="Abrahante J.E."/>
            <person name="Garbe J."/>
        </authorList>
    </citation>
    <scope>NUCLEOTIDE SEQUENCE</scope>
    <source>
        <strain evidence="1">Duluth1</strain>
        <tissue evidence="1">Whole animal</tissue>
    </source>
</reference>
<dbReference type="AlphaFoldDB" id="A0A9D4K8W7"/>
<accession>A0A9D4K8W7</accession>
<name>A0A9D4K8W7_DREPO</name>
<evidence type="ECO:0000313" key="2">
    <source>
        <dbReference type="Proteomes" id="UP000828390"/>
    </source>
</evidence>
<dbReference type="EMBL" id="JAIWYP010000004">
    <property type="protein sequence ID" value="KAH3835295.1"/>
    <property type="molecule type" value="Genomic_DNA"/>
</dbReference>
<dbReference type="Proteomes" id="UP000828390">
    <property type="component" value="Unassembled WGS sequence"/>
</dbReference>
<comment type="caution">
    <text evidence="1">The sequence shown here is derived from an EMBL/GenBank/DDBJ whole genome shotgun (WGS) entry which is preliminary data.</text>
</comment>
<evidence type="ECO:0000313" key="1">
    <source>
        <dbReference type="EMBL" id="KAH3835295.1"/>
    </source>
</evidence>
<gene>
    <name evidence="1" type="ORF">DPMN_108645</name>
</gene>
<reference evidence="1" key="1">
    <citation type="journal article" date="2019" name="bioRxiv">
        <title>The Genome of the Zebra Mussel, Dreissena polymorpha: A Resource for Invasive Species Research.</title>
        <authorList>
            <person name="McCartney M.A."/>
            <person name="Auch B."/>
            <person name="Kono T."/>
            <person name="Mallez S."/>
            <person name="Zhang Y."/>
            <person name="Obille A."/>
            <person name="Becker A."/>
            <person name="Abrahante J.E."/>
            <person name="Garbe J."/>
            <person name="Badalamenti J.P."/>
            <person name="Herman A."/>
            <person name="Mangelson H."/>
            <person name="Liachko I."/>
            <person name="Sullivan S."/>
            <person name="Sone E.D."/>
            <person name="Koren S."/>
            <person name="Silverstein K.A.T."/>
            <person name="Beckman K.B."/>
            <person name="Gohl D.M."/>
        </authorList>
    </citation>
    <scope>NUCLEOTIDE SEQUENCE</scope>
    <source>
        <strain evidence="1">Duluth1</strain>
        <tissue evidence="1">Whole animal</tissue>
    </source>
</reference>